<dbReference type="Proteomes" id="UP001138768">
    <property type="component" value="Unassembled WGS sequence"/>
</dbReference>
<feature type="domain" description="GmrSD restriction endonucleases N-terminal" evidence="1">
    <location>
        <begin position="12"/>
        <end position="238"/>
    </location>
</feature>
<dbReference type="InterPro" id="IPR011089">
    <property type="entry name" value="GmrSD_C"/>
</dbReference>
<dbReference type="PANTHER" id="PTHR35149">
    <property type="entry name" value="SLL5132 PROTEIN"/>
    <property type="match status" value="1"/>
</dbReference>
<accession>A0A9X1B732</accession>
<dbReference type="AlphaFoldDB" id="A0A9X1B732"/>
<dbReference type="Pfam" id="PF03235">
    <property type="entry name" value="GmrSD_N"/>
    <property type="match status" value="1"/>
</dbReference>
<evidence type="ECO:0000259" key="1">
    <source>
        <dbReference type="Pfam" id="PF03235"/>
    </source>
</evidence>
<evidence type="ECO:0008006" key="5">
    <source>
        <dbReference type="Google" id="ProtNLM"/>
    </source>
</evidence>
<sequence>MNFNTTNSTFRQLLGNGLSYRVPPFQRDYSWTEDEWDDLWQDMVALFETDGEPAHYMGYLVLQSSDSKQFDIIDGQQRLTTISVMILAGLGHLQDLINSKLDAENNAKRKEQLQNSYIGYLDPVSLVPRSKLELNRHNNRFYQTYLVPLDKLPQRGLNASEHQLRKAFNWFKDRIKTRTGNLTDSGKALTAFIDALVDKLFFTVITVTDELNAFKVFETLNARGVRLSSTDLLKNYLFSVISTQETHETELRALEERWERIVGLLGSESFPEFLRLFWNSRNKLVRKSDLFKTIRRRITTRDAAFELLRDLDRSAAVYAALRDPQDPSWVADERRTLEQLVMFNVRQPLAMLLACHGTFYESERAGFSRIMKTVAVVSFRYNVICNLQTHEQERLYNDIAWKVSAGTYSRASDVISALREVYPDDNQFKAAFSEKELRTTNSRNKKVVRYILFEIERQRSGKRFEFESATYNLEHILPEHPSEAWSYIEESKQDRLIYRIGNMTPLETNRNRDLGNASYAVKKEVYEQSDFEITRAVAKHYDIWDEPKIEARQKQLATIAAGIWKVEFGA</sequence>
<evidence type="ECO:0000259" key="2">
    <source>
        <dbReference type="Pfam" id="PF07510"/>
    </source>
</evidence>
<gene>
    <name evidence="3" type="ORF">CKO42_24330</name>
</gene>
<feature type="domain" description="GmrSD restriction endonucleases C-terminal" evidence="2">
    <location>
        <begin position="422"/>
        <end position="558"/>
    </location>
</feature>
<dbReference type="Pfam" id="PF07510">
    <property type="entry name" value="GmrSD_C"/>
    <property type="match status" value="1"/>
</dbReference>
<organism evidence="3 4">
    <name type="scientific">Lamprobacter modestohalophilus</name>
    <dbReference type="NCBI Taxonomy" id="1064514"/>
    <lineage>
        <taxon>Bacteria</taxon>
        <taxon>Pseudomonadati</taxon>
        <taxon>Pseudomonadota</taxon>
        <taxon>Gammaproteobacteria</taxon>
        <taxon>Chromatiales</taxon>
        <taxon>Chromatiaceae</taxon>
        <taxon>Lamprobacter</taxon>
    </lineage>
</organism>
<protein>
    <recommendedName>
        <fullName evidence="5">DUF262 domain-containing protein</fullName>
    </recommendedName>
</protein>
<name>A0A9X1B732_9GAMM</name>
<keyword evidence="4" id="KW-1185">Reference proteome</keyword>
<comment type="caution">
    <text evidence="3">The sequence shown here is derived from an EMBL/GenBank/DDBJ whole genome shotgun (WGS) entry which is preliminary data.</text>
</comment>
<dbReference type="RefSeq" id="WP_200250797.1">
    <property type="nucleotide sequence ID" value="NZ_NRRY01000078.1"/>
</dbReference>
<dbReference type="PANTHER" id="PTHR35149:SF2">
    <property type="entry name" value="DUF262 DOMAIN-CONTAINING PROTEIN"/>
    <property type="match status" value="1"/>
</dbReference>
<evidence type="ECO:0000313" key="4">
    <source>
        <dbReference type="Proteomes" id="UP001138768"/>
    </source>
</evidence>
<proteinExistence type="predicted"/>
<evidence type="ECO:0000313" key="3">
    <source>
        <dbReference type="EMBL" id="MBK1621481.1"/>
    </source>
</evidence>
<dbReference type="InterPro" id="IPR004919">
    <property type="entry name" value="GmrSD_N"/>
</dbReference>
<dbReference type="EMBL" id="NRRY01000078">
    <property type="protein sequence ID" value="MBK1621481.1"/>
    <property type="molecule type" value="Genomic_DNA"/>
</dbReference>
<reference evidence="3 4" key="1">
    <citation type="journal article" date="2020" name="Microorganisms">
        <title>Osmotic Adaptation and Compatible Solute Biosynthesis of Phototrophic Bacteria as Revealed from Genome Analyses.</title>
        <authorList>
            <person name="Imhoff J.F."/>
            <person name="Rahn T."/>
            <person name="Kunzel S."/>
            <person name="Keller A."/>
            <person name="Neulinger S.C."/>
        </authorList>
    </citation>
    <scope>NUCLEOTIDE SEQUENCE [LARGE SCALE GENOMIC DNA]</scope>
    <source>
        <strain evidence="3 4">DSM 25653</strain>
    </source>
</reference>